<reference evidence="8" key="3">
    <citation type="submission" date="2025-09" db="UniProtKB">
        <authorList>
            <consortium name="Ensembl"/>
        </authorList>
    </citation>
    <scope>IDENTIFICATION</scope>
</reference>
<dbReference type="InterPro" id="IPR008077">
    <property type="entry name" value="GPCR_2_brain_angio_inhib"/>
</dbReference>
<evidence type="ECO:0000256" key="3">
    <source>
        <dbReference type="ARBA" id="ARBA00022989"/>
    </source>
</evidence>
<reference evidence="8" key="2">
    <citation type="submission" date="2025-08" db="UniProtKB">
        <authorList>
            <consortium name="Ensembl"/>
        </authorList>
    </citation>
    <scope>IDENTIFICATION</scope>
</reference>
<evidence type="ECO:0000313" key="8">
    <source>
        <dbReference type="Ensembl" id="ENSHHUP00000055779.1"/>
    </source>
</evidence>
<feature type="transmembrane region" description="Helical" evidence="6">
    <location>
        <begin position="120"/>
        <end position="139"/>
    </location>
</feature>
<dbReference type="GO" id="GO:0007166">
    <property type="term" value="P:cell surface receptor signaling pathway"/>
    <property type="evidence" value="ECO:0007669"/>
    <property type="project" value="InterPro"/>
</dbReference>
<dbReference type="Proteomes" id="UP000314982">
    <property type="component" value="Unassembled WGS sequence"/>
</dbReference>
<evidence type="ECO:0000256" key="2">
    <source>
        <dbReference type="ARBA" id="ARBA00022692"/>
    </source>
</evidence>
<feature type="transmembrane region" description="Helical" evidence="6">
    <location>
        <begin position="20"/>
        <end position="38"/>
    </location>
</feature>
<feature type="transmembrane region" description="Helical" evidence="6">
    <location>
        <begin position="159"/>
        <end position="182"/>
    </location>
</feature>
<proteinExistence type="predicted"/>
<organism evidence="8 9">
    <name type="scientific">Hucho hucho</name>
    <name type="common">huchen</name>
    <dbReference type="NCBI Taxonomy" id="62062"/>
    <lineage>
        <taxon>Eukaryota</taxon>
        <taxon>Metazoa</taxon>
        <taxon>Chordata</taxon>
        <taxon>Craniata</taxon>
        <taxon>Vertebrata</taxon>
        <taxon>Euteleostomi</taxon>
        <taxon>Actinopterygii</taxon>
        <taxon>Neopterygii</taxon>
        <taxon>Teleostei</taxon>
        <taxon>Protacanthopterygii</taxon>
        <taxon>Salmoniformes</taxon>
        <taxon>Salmonidae</taxon>
        <taxon>Salmoninae</taxon>
        <taxon>Hucho</taxon>
    </lineage>
</organism>
<feature type="transmembrane region" description="Helical" evidence="6">
    <location>
        <begin position="231"/>
        <end position="255"/>
    </location>
</feature>
<feature type="region of interest" description="Disordered" evidence="5">
    <location>
        <begin position="328"/>
        <end position="349"/>
    </location>
</feature>
<sequence length="643" mass="71489">MSPSGSKCPLEAKPLLQISYVFVCATRFVFPTVLTLSISSSRYIRSERSVILINFCLSIICSNALILVGQTQARNKVVCGVVAALLHFFFLSSFCWVLTEAWQSYMAVTGRLRNRIIRKRFLCLGWGLPALVVAVSVGFTKAKGYGTVNYCWLSLEGGLLYSFVGPAAAVVLVNMVIGILVFNKLVSKDGITDVKLKERAGASLWSSCVILPLLALTWMSAVLAMTDRRSALFQILFAVFDSLEGFIIVMVHCILRREVQDAVKCRVVDRKDDGIGDSGSSLQNSHHTQLMSDFEKDADSNRPGGMNSSCEEKMPLPPQLPLPMSSNFHTLPTHTTKAHMQAVPEYSSHTLTLKREKSRLQGGMDPSSWEKPVYVCEGELFQQLDADLARGQAEGSCPDGSGYLLLPNTTSTLRKAKEDPSKYNISVEQLPQTRLIHLSGPFAEPQAAFGLKTLPSDRVSVSYSERDSPVQNIHNMSSESHITHSSLGDTFDSMNSMMSKSETISTLSMSSLERQKSRYAELDFEKIMHTRKRHQNMFQDLNRKLHHAEKQDRESPASDSKSVRWSVSSGGSDKTNHSDKQLPQVERPWEGVQRTQHSPPAWVRKDLEPLAASPLHMQQVEWEKAGATIPMVSQDIIDLQTEV</sequence>
<dbReference type="AlphaFoldDB" id="A0A4W5P3X8"/>
<reference evidence="9" key="1">
    <citation type="submission" date="2018-06" db="EMBL/GenBank/DDBJ databases">
        <title>Genome assembly of Danube salmon.</title>
        <authorList>
            <person name="Macqueen D.J."/>
            <person name="Gundappa M.K."/>
        </authorList>
    </citation>
    <scope>NUCLEOTIDE SEQUENCE [LARGE SCALE GENOMIC DNA]</scope>
</reference>
<evidence type="ECO:0000313" key="9">
    <source>
        <dbReference type="Proteomes" id="UP000314982"/>
    </source>
</evidence>
<dbReference type="GO" id="GO:0007189">
    <property type="term" value="P:adenylate cyclase-activating G protein-coupled receptor signaling pathway"/>
    <property type="evidence" value="ECO:0007669"/>
    <property type="project" value="TreeGrafter"/>
</dbReference>
<keyword evidence="4 6" id="KW-0472">Membrane</keyword>
<feature type="region of interest" description="Disordered" evidence="5">
    <location>
        <begin position="546"/>
        <end position="596"/>
    </location>
</feature>
<feature type="domain" description="G-protein coupled receptors family 2 profile 2" evidence="7">
    <location>
        <begin position="16"/>
        <end position="256"/>
    </location>
</feature>
<dbReference type="Ensembl" id="ENSHHUT00000057713.1">
    <property type="protein sequence ID" value="ENSHHUP00000055779.1"/>
    <property type="gene ID" value="ENSHHUG00000033118.1"/>
</dbReference>
<evidence type="ECO:0000259" key="7">
    <source>
        <dbReference type="PROSITE" id="PS50261"/>
    </source>
</evidence>
<dbReference type="GeneTree" id="ENSGT00940000157432"/>
<feature type="compositionally biased region" description="Low complexity" evidence="5">
    <location>
        <begin position="558"/>
        <end position="573"/>
    </location>
</feature>
<dbReference type="GO" id="GO:0016525">
    <property type="term" value="P:negative regulation of angiogenesis"/>
    <property type="evidence" value="ECO:0007669"/>
    <property type="project" value="InterPro"/>
</dbReference>
<evidence type="ECO:0000256" key="1">
    <source>
        <dbReference type="ARBA" id="ARBA00004141"/>
    </source>
</evidence>
<comment type="subcellular location">
    <subcellularLocation>
        <location evidence="1">Membrane</location>
        <topology evidence="1">Multi-pass membrane protein</topology>
    </subcellularLocation>
</comment>
<dbReference type="FunFam" id="1.20.1070.10:FF:000048">
    <property type="entry name" value="Adhesion G protein-coupled receptor B1"/>
    <property type="match status" value="1"/>
</dbReference>
<dbReference type="GO" id="GO:0030425">
    <property type="term" value="C:dendrite"/>
    <property type="evidence" value="ECO:0007669"/>
    <property type="project" value="TreeGrafter"/>
</dbReference>
<dbReference type="PANTHER" id="PTHR12011">
    <property type="entry name" value="ADHESION G-PROTEIN COUPLED RECEPTOR"/>
    <property type="match status" value="1"/>
</dbReference>
<keyword evidence="2 6" id="KW-0812">Transmembrane</keyword>
<dbReference type="InterPro" id="IPR000832">
    <property type="entry name" value="GPCR_2_secretin-like"/>
</dbReference>
<dbReference type="GO" id="GO:0043652">
    <property type="term" value="P:engulfment of apoptotic cell"/>
    <property type="evidence" value="ECO:0007669"/>
    <property type="project" value="TreeGrafter"/>
</dbReference>
<accession>A0A4W5P3X8</accession>
<evidence type="ECO:0000256" key="4">
    <source>
        <dbReference type="ARBA" id="ARBA00023136"/>
    </source>
</evidence>
<keyword evidence="3 6" id="KW-1133">Transmembrane helix</keyword>
<name>A0A4W5P3X8_9TELE</name>
<feature type="transmembrane region" description="Helical" evidence="6">
    <location>
        <begin position="203"/>
        <end position="225"/>
    </location>
</feature>
<dbReference type="PANTHER" id="PTHR12011:SF39">
    <property type="entry name" value="ADHESION G PROTEIN-COUPLED RECEPTOR B1"/>
    <property type="match status" value="1"/>
</dbReference>
<evidence type="ECO:0000256" key="5">
    <source>
        <dbReference type="SAM" id="MobiDB-lite"/>
    </source>
</evidence>
<dbReference type="PRINTS" id="PR00249">
    <property type="entry name" value="GPCRSECRETIN"/>
</dbReference>
<dbReference type="GO" id="GO:0005886">
    <property type="term" value="C:plasma membrane"/>
    <property type="evidence" value="ECO:0007669"/>
    <property type="project" value="TreeGrafter"/>
</dbReference>
<feature type="transmembrane region" description="Helical" evidence="6">
    <location>
        <begin position="80"/>
        <end position="99"/>
    </location>
</feature>
<dbReference type="GO" id="GO:0004930">
    <property type="term" value="F:G protein-coupled receptor activity"/>
    <property type="evidence" value="ECO:0007669"/>
    <property type="project" value="InterPro"/>
</dbReference>
<dbReference type="Gene3D" id="1.20.1070.10">
    <property type="entry name" value="Rhodopsin 7-helix transmembrane proteins"/>
    <property type="match status" value="1"/>
</dbReference>
<dbReference type="PRINTS" id="PR01694">
    <property type="entry name" value="BAIPRECURSOR"/>
</dbReference>
<keyword evidence="9" id="KW-1185">Reference proteome</keyword>
<dbReference type="InterPro" id="IPR017981">
    <property type="entry name" value="GPCR_2-like_7TM"/>
</dbReference>
<dbReference type="Pfam" id="PF00002">
    <property type="entry name" value="7tm_2"/>
    <property type="match status" value="1"/>
</dbReference>
<evidence type="ECO:0000256" key="6">
    <source>
        <dbReference type="SAM" id="Phobius"/>
    </source>
</evidence>
<protein>
    <submittedName>
        <fullName evidence="8">Adhesion G protein-coupled receptor B1</fullName>
    </submittedName>
</protein>
<dbReference type="PROSITE" id="PS50261">
    <property type="entry name" value="G_PROTEIN_RECEP_F2_4"/>
    <property type="match status" value="1"/>
</dbReference>
<feature type="transmembrane region" description="Helical" evidence="6">
    <location>
        <begin position="50"/>
        <end position="68"/>
    </location>
</feature>
<dbReference type="GO" id="GO:0014069">
    <property type="term" value="C:postsynaptic density"/>
    <property type="evidence" value="ECO:0007669"/>
    <property type="project" value="TreeGrafter"/>
</dbReference>